<proteinExistence type="predicted"/>
<evidence type="ECO:0000313" key="3">
    <source>
        <dbReference type="EMBL" id="MBL6453864.1"/>
    </source>
</evidence>
<comment type="caution">
    <text evidence="3">The sequence shown here is derived from an EMBL/GenBank/DDBJ whole genome shotgun (WGS) entry which is preliminary data.</text>
</comment>
<evidence type="ECO:0000313" key="4">
    <source>
        <dbReference type="Proteomes" id="UP000606490"/>
    </source>
</evidence>
<organism evidence="3 4">
    <name type="scientific">Belnapia mucosa</name>
    <dbReference type="NCBI Taxonomy" id="2804532"/>
    <lineage>
        <taxon>Bacteria</taxon>
        <taxon>Pseudomonadati</taxon>
        <taxon>Pseudomonadota</taxon>
        <taxon>Alphaproteobacteria</taxon>
        <taxon>Acetobacterales</taxon>
        <taxon>Roseomonadaceae</taxon>
        <taxon>Belnapia</taxon>
    </lineage>
</organism>
<dbReference type="InterPro" id="IPR050445">
    <property type="entry name" value="Bact_polysacc_biosynth/exp"/>
</dbReference>
<feature type="coiled-coil region" evidence="1">
    <location>
        <begin position="163"/>
        <end position="302"/>
    </location>
</feature>
<name>A0ABS1UWM0_9PROT</name>
<accession>A0ABS1UWM0</accession>
<dbReference type="PANTHER" id="PTHR32309:SF13">
    <property type="entry name" value="FERRIC ENTEROBACTIN TRANSPORT PROTEIN FEPE"/>
    <property type="match status" value="1"/>
</dbReference>
<feature type="transmembrane region" description="Helical" evidence="2">
    <location>
        <begin position="338"/>
        <end position="358"/>
    </location>
</feature>
<dbReference type="EMBL" id="JAEUXJ010000001">
    <property type="protein sequence ID" value="MBL6453864.1"/>
    <property type="molecule type" value="Genomic_DNA"/>
</dbReference>
<keyword evidence="1" id="KW-0175">Coiled coil</keyword>
<keyword evidence="4" id="KW-1185">Reference proteome</keyword>
<keyword evidence="2" id="KW-1133">Transmembrane helix</keyword>
<dbReference type="PANTHER" id="PTHR32309">
    <property type="entry name" value="TYROSINE-PROTEIN KINASE"/>
    <property type="match status" value="1"/>
</dbReference>
<protein>
    <submittedName>
        <fullName evidence="3">Capsule biosynthesis protein</fullName>
    </submittedName>
</protein>
<keyword evidence="2" id="KW-0812">Transmembrane</keyword>
<reference evidence="3 4" key="1">
    <citation type="submission" date="2021-01" db="EMBL/GenBank/DDBJ databases">
        <title>Belnapia mucosa sp. nov. and Belnapia arida sp. nov., isolated from the Tabernas Desert (Almeria, Spain).</title>
        <authorList>
            <person name="Molina-Menor E."/>
            <person name="Vidal-Verdu A."/>
            <person name="Calonge A."/>
            <person name="Satari L."/>
            <person name="Pereto Magraner J."/>
            <person name="Porcar Miralles M."/>
        </authorList>
    </citation>
    <scope>NUCLEOTIDE SEQUENCE [LARGE SCALE GENOMIC DNA]</scope>
    <source>
        <strain evidence="3 4">T6</strain>
    </source>
</reference>
<evidence type="ECO:0000256" key="1">
    <source>
        <dbReference type="SAM" id="Coils"/>
    </source>
</evidence>
<sequence length="364" mass="40798">MRRFARRRAYALTVLLPTAIAGGYLFGYAAPQYDSEARFLVRGRSAPSPSMGGLGEMMSGAGFRPAQEDAMGIRDYLESHDAVAALRTRMPLVEMFRRPEADPVARLWWEEPNAERLLDYFRRMVKVEYDTTSGITTLRVHSFRADDSQLIAQNLLALSEGMVNRLNERLQQDALRVAREELERAEARLTAAQLAMAEFRQRERAVDPTRSAAVAVETIGKLEGALAQARAELAEAQRFARADSPRITQLRNRVEALNAQAREERERVSVGEAGLSQQIGDYERLSLERELARAQLASATASLEKARVDAQRQQLFLLRVVEPNLAEYARYPKATLTVLYLFLALSVGYGLAWLLVAGMREHAA</sequence>
<keyword evidence="2" id="KW-0472">Membrane</keyword>
<evidence type="ECO:0000256" key="2">
    <source>
        <dbReference type="SAM" id="Phobius"/>
    </source>
</evidence>
<dbReference type="Proteomes" id="UP000606490">
    <property type="component" value="Unassembled WGS sequence"/>
</dbReference>
<gene>
    <name evidence="3" type="ORF">JMJ55_00930</name>
</gene>